<accession>A0A7T6Z2R4</accession>
<evidence type="ECO:0000256" key="1">
    <source>
        <dbReference type="SAM" id="Phobius"/>
    </source>
</evidence>
<sequence>MAEIPRWLIIIGIVLIAVGLLWQVGGRFLPIGRLPGDFLFKGENSTVYIPVMTSIIISVVLSLIFLIIGRFR</sequence>
<protein>
    <submittedName>
        <fullName evidence="2">DUF2905 domain-containing protein</fullName>
    </submittedName>
</protein>
<dbReference type="KEGG" id="scia:HUG15_08785"/>
<evidence type="ECO:0000313" key="3">
    <source>
        <dbReference type="Proteomes" id="UP000595823"/>
    </source>
</evidence>
<feature type="transmembrane region" description="Helical" evidence="1">
    <location>
        <begin position="45"/>
        <end position="68"/>
    </location>
</feature>
<keyword evidence="1" id="KW-0812">Transmembrane</keyword>
<keyword evidence="3" id="KW-1185">Reference proteome</keyword>
<dbReference type="PANTHER" id="PTHR36443:SF1">
    <property type="entry name" value="BSR5223 PROTEIN"/>
    <property type="match status" value="1"/>
</dbReference>
<dbReference type="InterPro" id="IPR021320">
    <property type="entry name" value="DUF2905"/>
</dbReference>
<keyword evidence="1" id="KW-1133">Transmembrane helix</keyword>
<organism evidence="2 3">
    <name type="scientific">Salicibibacter cibarius</name>
    <dbReference type="NCBI Taxonomy" id="2743000"/>
    <lineage>
        <taxon>Bacteria</taxon>
        <taxon>Bacillati</taxon>
        <taxon>Bacillota</taxon>
        <taxon>Bacilli</taxon>
        <taxon>Bacillales</taxon>
        <taxon>Bacillaceae</taxon>
        <taxon>Salicibibacter</taxon>
    </lineage>
</organism>
<dbReference type="AlphaFoldDB" id="A0A7T6Z2R4"/>
<dbReference type="RefSeq" id="WP_200128286.1">
    <property type="nucleotide sequence ID" value="NZ_CP054705.1"/>
</dbReference>
<feature type="transmembrane region" description="Helical" evidence="1">
    <location>
        <begin position="7"/>
        <end position="25"/>
    </location>
</feature>
<name>A0A7T6Z2R4_9BACI</name>
<gene>
    <name evidence="2" type="ORF">HUG15_08785</name>
</gene>
<dbReference type="Pfam" id="PF11146">
    <property type="entry name" value="DUF2905"/>
    <property type="match status" value="1"/>
</dbReference>
<evidence type="ECO:0000313" key="2">
    <source>
        <dbReference type="EMBL" id="QQK75651.1"/>
    </source>
</evidence>
<proteinExistence type="predicted"/>
<dbReference type="Proteomes" id="UP000595823">
    <property type="component" value="Chromosome"/>
</dbReference>
<keyword evidence="1" id="KW-0472">Membrane</keyword>
<dbReference type="PANTHER" id="PTHR36443">
    <property type="entry name" value="BSR5223 PROTEIN"/>
    <property type="match status" value="1"/>
</dbReference>
<dbReference type="EMBL" id="CP054705">
    <property type="protein sequence ID" value="QQK75651.1"/>
    <property type="molecule type" value="Genomic_DNA"/>
</dbReference>
<reference evidence="2 3" key="1">
    <citation type="submission" date="2020-06" db="EMBL/GenBank/DDBJ databases">
        <title>Genomic analysis of Salicibibacter sp. NKC5-3.</title>
        <authorList>
            <person name="Oh Y.J."/>
        </authorList>
    </citation>
    <scope>NUCLEOTIDE SEQUENCE [LARGE SCALE GENOMIC DNA]</scope>
    <source>
        <strain evidence="2 3">NKC5-3</strain>
    </source>
</reference>